<dbReference type="InterPro" id="IPR001810">
    <property type="entry name" value="F-box_dom"/>
</dbReference>
<dbReference type="InterPro" id="IPR036047">
    <property type="entry name" value="F-box-like_dom_sf"/>
</dbReference>
<evidence type="ECO:0000259" key="1">
    <source>
        <dbReference type="Pfam" id="PF00646"/>
    </source>
</evidence>
<dbReference type="Pfam" id="PF00646">
    <property type="entry name" value="F-box"/>
    <property type="match status" value="1"/>
</dbReference>
<keyword evidence="3" id="KW-1185">Reference proteome</keyword>
<accession>A0A9Q0EZN4</accession>
<gene>
    <name evidence="2" type="ORF">Tsubulata_023537</name>
</gene>
<proteinExistence type="predicted"/>
<name>A0A9Q0EZN4_9ROSI</name>
<reference evidence="2" key="1">
    <citation type="submission" date="2022-02" db="EMBL/GenBank/DDBJ databases">
        <authorList>
            <person name="Henning P.M."/>
            <person name="McCubbin A.G."/>
            <person name="Shore J.S."/>
        </authorList>
    </citation>
    <scope>NUCLEOTIDE SEQUENCE</scope>
    <source>
        <strain evidence="2">F60SS</strain>
        <tissue evidence="2">Leaves</tissue>
    </source>
</reference>
<dbReference type="OrthoDB" id="591557at2759"/>
<evidence type="ECO:0000313" key="2">
    <source>
        <dbReference type="EMBL" id="KAJ4822409.1"/>
    </source>
</evidence>
<sequence>MATGNLRLPSAIAEEILLLLPNESIHRFRSVSNSWSSLLMVESPGRSLDLGDRGLFLNGALYWKKWSDRAINAFDLVEEKFYDVPGPDPSPFDEWRGIRMGIVGKYGKYESESRVH</sequence>
<dbReference type="Proteomes" id="UP001141552">
    <property type="component" value="Unassembled WGS sequence"/>
</dbReference>
<dbReference type="EMBL" id="JAKUCV010007684">
    <property type="protein sequence ID" value="KAJ4822409.1"/>
    <property type="molecule type" value="Genomic_DNA"/>
</dbReference>
<organism evidence="2 3">
    <name type="scientific">Turnera subulata</name>
    <dbReference type="NCBI Taxonomy" id="218843"/>
    <lineage>
        <taxon>Eukaryota</taxon>
        <taxon>Viridiplantae</taxon>
        <taxon>Streptophyta</taxon>
        <taxon>Embryophyta</taxon>
        <taxon>Tracheophyta</taxon>
        <taxon>Spermatophyta</taxon>
        <taxon>Magnoliopsida</taxon>
        <taxon>eudicotyledons</taxon>
        <taxon>Gunneridae</taxon>
        <taxon>Pentapetalae</taxon>
        <taxon>rosids</taxon>
        <taxon>fabids</taxon>
        <taxon>Malpighiales</taxon>
        <taxon>Passifloraceae</taxon>
        <taxon>Turnera</taxon>
    </lineage>
</organism>
<feature type="domain" description="F-box" evidence="1">
    <location>
        <begin position="6"/>
        <end position="39"/>
    </location>
</feature>
<comment type="caution">
    <text evidence="2">The sequence shown here is derived from an EMBL/GenBank/DDBJ whole genome shotgun (WGS) entry which is preliminary data.</text>
</comment>
<protein>
    <recommendedName>
        <fullName evidence="1">F-box domain-containing protein</fullName>
    </recommendedName>
</protein>
<evidence type="ECO:0000313" key="3">
    <source>
        <dbReference type="Proteomes" id="UP001141552"/>
    </source>
</evidence>
<reference evidence="2" key="2">
    <citation type="journal article" date="2023" name="Plants (Basel)">
        <title>Annotation of the Turnera subulata (Passifloraceae) Draft Genome Reveals the S-Locus Evolved after the Divergence of Turneroideae from Passifloroideae in a Stepwise Manner.</title>
        <authorList>
            <person name="Henning P.M."/>
            <person name="Roalson E.H."/>
            <person name="Mir W."/>
            <person name="McCubbin A.G."/>
            <person name="Shore J.S."/>
        </authorList>
    </citation>
    <scope>NUCLEOTIDE SEQUENCE</scope>
    <source>
        <strain evidence="2">F60SS</strain>
    </source>
</reference>
<dbReference type="SUPFAM" id="SSF81383">
    <property type="entry name" value="F-box domain"/>
    <property type="match status" value="1"/>
</dbReference>
<dbReference type="AlphaFoldDB" id="A0A9Q0EZN4"/>